<protein>
    <submittedName>
        <fullName evidence="2">Uncharacterized protein</fullName>
    </submittedName>
</protein>
<organism evidence="2 3">
    <name type="scientific">Heterodermia speciosa</name>
    <dbReference type="NCBI Taxonomy" id="116794"/>
    <lineage>
        <taxon>Eukaryota</taxon>
        <taxon>Fungi</taxon>
        <taxon>Dikarya</taxon>
        <taxon>Ascomycota</taxon>
        <taxon>Pezizomycotina</taxon>
        <taxon>Lecanoromycetes</taxon>
        <taxon>OSLEUM clade</taxon>
        <taxon>Lecanoromycetidae</taxon>
        <taxon>Caliciales</taxon>
        <taxon>Physciaceae</taxon>
        <taxon>Heterodermia</taxon>
    </lineage>
</organism>
<feature type="compositionally biased region" description="Polar residues" evidence="1">
    <location>
        <begin position="311"/>
        <end position="325"/>
    </location>
</feature>
<dbReference type="AlphaFoldDB" id="A0A8H3EXP6"/>
<comment type="caution">
    <text evidence="2">The sequence shown here is derived from an EMBL/GenBank/DDBJ whole genome shotgun (WGS) entry which is preliminary data.</text>
</comment>
<evidence type="ECO:0000313" key="2">
    <source>
        <dbReference type="EMBL" id="CAF9912212.1"/>
    </source>
</evidence>
<evidence type="ECO:0000256" key="1">
    <source>
        <dbReference type="SAM" id="MobiDB-lite"/>
    </source>
</evidence>
<feature type="region of interest" description="Disordered" evidence="1">
    <location>
        <begin position="398"/>
        <end position="494"/>
    </location>
</feature>
<feature type="compositionally biased region" description="Basic and acidic residues" evidence="1">
    <location>
        <begin position="190"/>
        <end position="205"/>
    </location>
</feature>
<gene>
    <name evidence="2" type="ORF">HETSPECPRED_000871</name>
</gene>
<dbReference type="Proteomes" id="UP000664521">
    <property type="component" value="Unassembled WGS sequence"/>
</dbReference>
<name>A0A8H3EXP6_9LECA</name>
<feature type="region of interest" description="Disordered" evidence="1">
    <location>
        <begin position="707"/>
        <end position="758"/>
    </location>
</feature>
<proteinExistence type="predicted"/>
<accession>A0A8H3EXP6</accession>
<keyword evidence="3" id="KW-1185">Reference proteome</keyword>
<feature type="region of interest" description="Disordered" evidence="1">
    <location>
        <begin position="189"/>
        <end position="214"/>
    </location>
</feature>
<evidence type="ECO:0000313" key="3">
    <source>
        <dbReference type="Proteomes" id="UP000664521"/>
    </source>
</evidence>
<feature type="region of interest" description="Disordered" evidence="1">
    <location>
        <begin position="273"/>
        <end position="325"/>
    </location>
</feature>
<feature type="compositionally biased region" description="Polar residues" evidence="1">
    <location>
        <begin position="593"/>
        <end position="606"/>
    </location>
</feature>
<dbReference type="EMBL" id="CAJPDS010000011">
    <property type="protein sequence ID" value="CAF9912212.1"/>
    <property type="molecule type" value="Genomic_DNA"/>
</dbReference>
<feature type="compositionally biased region" description="Low complexity" evidence="1">
    <location>
        <begin position="611"/>
        <end position="620"/>
    </location>
</feature>
<feature type="compositionally biased region" description="Polar residues" evidence="1">
    <location>
        <begin position="289"/>
        <end position="300"/>
    </location>
</feature>
<feature type="compositionally biased region" description="Low complexity" evidence="1">
    <location>
        <begin position="718"/>
        <end position="734"/>
    </location>
</feature>
<feature type="compositionally biased region" description="Basic and acidic residues" evidence="1">
    <location>
        <begin position="476"/>
        <end position="492"/>
    </location>
</feature>
<sequence>MGHSFCSGPPLPHDLKTSFATPKQSIKRTPRSSGGFPTLRPLPTDEFADSRRNLQAIKDLLQQNRSSLIRTDTKRRKRIADLFAKPGQLSSKQVKQMLLSRRSLSPHLSTSSYPQSFAKDIAQRTTKDGKNYFQIATSPSMYECGNPSVYQVNHRQTVSGSEPPLRAVENMDPNYLGIHEEYPHLISNDEESRHSRGPEISKHTESFLPPKPRQNPIALLESRESSKNLLPVIKDIGGLAERQTSPVAKARIYGPEINHSPSHVETRVLRDYPFNPETKPRSPLAPPAQHTSQLPKTPRSSAEETRKPVQASPTRNIFSKPPSIQSVTNSVADDAQSETSIGVVSMAQSAEFVRAGYHNGCIHKFPKPGPAPTGALPSLPEGLDLKTNIVYLPSVEATAGQSHQTSPTRAVPISPGKKKKNRYQPLDDAVNEDTARLLRTQTKSRPKHISQSAAPPHSPKLSADEPCENALTPENTPRRDEKFTESWRETRAQSRKALKLRDLDHLRVQTDNVRESAIAGAQSNETPCKATKMRESYSSPALLPGYLPNFVRTSTPDPASQPAKAEVRPYSQISPIAVLAEHEPVEQLPQYRNGKSASPRSASAKTSKFFPSPNLPSLPSSDEDSTKRRTTIPAKSTGSSRRSAKPVLNPASQARSPVNAAALSDLESRLSARITELEKKNAMLLNAFVAVINTGAGLAGSEQASVSLSPDALGSSGGYRSSGLSSGSGMRSSGTSGGEFKKAGDGYTDGVERVNGNG</sequence>
<feature type="region of interest" description="Disordered" evidence="1">
    <location>
        <begin position="584"/>
        <end position="659"/>
    </location>
</feature>
<feature type="region of interest" description="Disordered" evidence="1">
    <location>
        <begin position="548"/>
        <end position="568"/>
    </location>
</feature>
<feature type="compositionally biased region" description="Polar residues" evidence="1">
    <location>
        <begin position="399"/>
        <end position="408"/>
    </location>
</feature>
<feature type="region of interest" description="Disordered" evidence="1">
    <location>
        <begin position="1"/>
        <end position="45"/>
    </location>
</feature>
<dbReference type="OrthoDB" id="5400473at2759"/>
<reference evidence="2" key="1">
    <citation type="submission" date="2021-03" db="EMBL/GenBank/DDBJ databases">
        <authorList>
            <person name="Tagirdzhanova G."/>
        </authorList>
    </citation>
    <scope>NUCLEOTIDE SEQUENCE</scope>
</reference>